<gene>
    <name evidence="1" type="ORF">SKAU_G00256620</name>
</gene>
<name>A0A9Q1F3V6_SYNKA</name>
<dbReference type="AlphaFoldDB" id="A0A9Q1F3V6"/>
<keyword evidence="2" id="KW-1185">Reference proteome</keyword>
<organism evidence="1 2">
    <name type="scientific">Synaphobranchus kaupii</name>
    <name type="common">Kaup's arrowtooth eel</name>
    <dbReference type="NCBI Taxonomy" id="118154"/>
    <lineage>
        <taxon>Eukaryota</taxon>
        <taxon>Metazoa</taxon>
        <taxon>Chordata</taxon>
        <taxon>Craniata</taxon>
        <taxon>Vertebrata</taxon>
        <taxon>Euteleostomi</taxon>
        <taxon>Actinopterygii</taxon>
        <taxon>Neopterygii</taxon>
        <taxon>Teleostei</taxon>
        <taxon>Anguilliformes</taxon>
        <taxon>Synaphobranchidae</taxon>
        <taxon>Synaphobranchus</taxon>
    </lineage>
</organism>
<dbReference type="Proteomes" id="UP001152622">
    <property type="component" value="Chromosome 9"/>
</dbReference>
<sequence length="72" mass="7872">MSLAEVMFGSQGCAEGRRVYGGQLREPGPGVFGALSAGRPIQPQIPRNWTSRRTFHQALEPEPAGRPLNERP</sequence>
<reference evidence="1" key="1">
    <citation type="journal article" date="2023" name="Science">
        <title>Genome structures resolve the early diversification of teleost fishes.</title>
        <authorList>
            <person name="Parey E."/>
            <person name="Louis A."/>
            <person name="Montfort J."/>
            <person name="Bouchez O."/>
            <person name="Roques C."/>
            <person name="Iampietro C."/>
            <person name="Lluch J."/>
            <person name="Castinel A."/>
            <person name="Donnadieu C."/>
            <person name="Desvignes T."/>
            <person name="Floi Bucao C."/>
            <person name="Jouanno E."/>
            <person name="Wen M."/>
            <person name="Mejri S."/>
            <person name="Dirks R."/>
            <person name="Jansen H."/>
            <person name="Henkel C."/>
            <person name="Chen W.J."/>
            <person name="Zahm M."/>
            <person name="Cabau C."/>
            <person name="Klopp C."/>
            <person name="Thompson A.W."/>
            <person name="Robinson-Rechavi M."/>
            <person name="Braasch I."/>
            <person name="Lecointre G."/>
            <person name="Bobe J."/>
            <person name="Postlethwait J.H."/>
            <person name="Berthelot C."/>
            <person name="Roest Crollius H."/>
            <person name="Guiguen Y."/>
        </authorList>
    </citation>
    <scope>NUCLEOTIDE SEQUENCE</scope>
    <source>
        <strain evidence="1">WJC10195</strain>
    </source>
</reference>
<protein>
    <submittedName>
        <fullName evidence="1">Uncharacterized protein</fullName>
    </submittedName>
</protein>
<comment type="caution">
    <text evidence="1">The sequence shown here is derived from an EMBL/GenBank/DDBJ whole genome shotgun (WGS) entry which is preliminary data.</text>
</comment>
<evidence type="ECO:0000313" key="1">
    <source>
        <dbReference type="EMBL" id="KAJ8350532.1"/>
    </source>
</evidence>
<proteinExistence type="predicted"/>
<accession>A0A9Q1F3V6</accession>
<evidence type="ECO:0000313" key="2">
    <source>
        <dbReference type="Proteomes" id="UP001152622"/>
    </source>
</evidence>
<dbReference type="EMBL" id="JAINUF010000009">
    <property type="protein sequence ID" value="KAJ8350532.1"/>
    <property type="molecule type" value="Genomic_DNA"/>
</dbReference>